<dbReference type="RefSeq" id="WP_009056061.1">
    <property type="nucleotide sequence ID" value="NZ_AJYA01000033.1"/>
</dbReference>
<comment type="caution">
    <text evidence="1">The sequence shown here is derived from an EMBL/GenBank/DDBJ whole genome shotgun (WGS) entry which is preliminary data.</text>
</comment>
<sequence>MLNAGGLDTLYVLDGEDQVRPIVHLKLGDNPMPESAKSDYEGVDELIMQQKYSFNVGTIAAAGDMMQLMVFGLKKNPDMDMEDLSTAPIYNLFIRYPDMKYTVVDFVGDIERKNTAKDAFSELLSPAGVGLLERKGGLKGEHLEAFEAAQAALLDEEDPILMLFKVKVR</sequence>
<dbReference type="Proteomes" id="UP000005551">
    <property type="component" value="Unassembled WGS sequence"/>
</dbReference>
<accession>I5BZX4</accession>
<protein>
    <submittedName>
        <fullName evidence="1">Uncharacterized protein</fullName>
    </submittedName>
</protein>
<evidence type="ECO:0000313" key="1">
    <source>
        <dbReference type="EMBL" id="EIM75126.1"/>
    </source>
</evidence>
<evidence type="ECO:0000313" key="2">
    <source>
        <dbReference type="Proteomes" id="UP000005551"/>
    </source>
</evidence>
<organism evidence="1 2">
    <name type="scientific">Nitritalea halalkaliphila LW7</name>
    <dbReference type="NCBI Taxonomy" id="1189621"/>
    <lineage>
        <taxon>Bacteria</taxon>
        <taxon>Pseudomonadati</taxon>
        <taxon>Bacteroidota</taxon>
        <taxon>Cytophagia</taxon>
        <taxon>Cytophagales</taxon>
        <taxon>Cyclobacteriaceae</taxon>
        <taxon>Nitritalea</taxon>
    </lineage>
</organism>
<name>I5BZX4_9BACT</name>
<reference evidence="1 2" key="1">
    <citation type="submission" date="2012-05" db="EMBL/GenBank/DDBJ databases">
        <title>Genome sequence of Nitritalea halalkaliphila LW7.</title>
        <authorList>
            <person name="Jangir P.K."/>
            <person name="Singh A."/>
            <person name="Shivaji S."/>
            <person name="Sharma R."/>
        </authorList>
    </citation>
    <scope>NUCLEOTIDE SEQUENCE [LARGE SCALE GENOMIC DNA]</scope>
    <source>
        <strain evidence="1 2">LW7</strain>
    </source>
</reference>
<gene>
    <name evidence="1" type="ORF">A3SI_14184</name>
</gene>
<dbReference type="AlphaFoldDB" id="I5BZX4"/>
<dbReference type="EMBL" id="AJYA01000033">
    <property type="protein sequence ID" value="EIM75126.1"/>
    <property type="molecule type" value="Genomic_DNA"/>
</dbReference>
<proteinExistence type="predicted"/>
<keyword evidence="2" id="KW-1185">Reference proteome</keyword>